<feature type="transmembrane region" description="Helical" evidence="7">
    <location>
        <begin position="153"/>
        <end position="175"/>
    </location>
</feature>
<keyword evidence="3 7" id="KW-0812">Transmembrane</keyword>
<feature type="transmembrane region" description="Helical" evidence="7">
    <location>
        <begin position="362"/>
        <end position="378"/>
    </location>
</feature>
<dbReference type="PANTHER" id="PTHR30509">
    <property type="entry name" value="P-HYDROXYBENZOIC ACID EFFLUX PUMP SUBUNIT-RELATED"/>
    <property type="match status" value="1"/>
</dbReference>
<dbReference type="PANTHER" id="PTHR30509:SF9">
    <property type="entry name" value="MULTIDRUG RESISTANCE PROTEIN MDTO"/>
    <property type="match status" value="1"/>
</dbReference>
<evidence type="ECO:0000256" key="3">
    <source>
        <dbReference type="ARBA" id="ARBA00022692"/>
    </source>
</evidence>
<evidence type="ECO:0000256" key="4">
    <source>
        <dbReference type="ARBA" id="ARBA00022989"/>
    </source>
</evidence>
<evidence type="ECO:0000256" key="1">
    <source>
        <dbReference type="ARBA" id="ARBA00004651"/>
    </source>
</evidence>
<comment type="subcellular location">
    <subcellularLocation>
        <location evidence="1">Cell membrane</location>
        <topology evidence="1">Multi-pass membrane protein</topology>
    </subcellularLocation>
</comment>
<feature type="transmembrane region" description="Helical" evidence="7">
    <location>
        <begin position="106"/>
        <end position="122"/>
    </location>
</feature>
<feature type="domain" description="Integral membrane bound transporter" evidence="8">
    <location>
        <begin position="350"/>
        <end position="476"/>
    </location>
</feature>
<reference evidence="9" key="1">
    <citation type="journal article" date="2014" name="Int. J. Syst. Evol. Microbiol.">
        <title>Complete genome sequence of Corynebacterium casei LMG S-19264T (=DSM 44701T), isolated from a smear-ripened cheese.</title>
        <authorList>
            <consortium name="US DOE Joint Genome Institute (JGI-PGF)"/>
            <person name="Walter F."/>
            <person name="Albersmeier A."/>
            <person name="Kalinowski J."/>
            <person name="Ruckert C."/>
        </authorList>
    </citation>
    <scope>NUCLEOTIDE SEQUENCE</scope>
    <source>
        <strain evidence="9">CGMCC 1.15367</strain>
    </source>
</reference>
<dbReference type="EMBL" id="BMIQ01000013">
    <property type="protein sequence ID" value="GGE24219.1"/>
    <property type="molecule type" value="Genomic_DNA"/>
</dbReference>
<evidence type="ECO:0000313" key="10">
    <source>
        <dbReference type="Proteomes" id="UP000644699"/>
    </source>
</evidence>
<sequence>MPVPLMLHAARRLRAMLAASDPSFARLRMGLRVTLTLVAITGMLFAMHSVLPLPVAAYGIAIATAMQGALQIKDTTNRRRIVTRLYGAVGGLLAATLATLLLPWPVAADGAFILLVFAAVYTRKYGVRWNAVGMFAFMCYFLASYLRPTIADLPGIAIAIVLAGLIAHLIRVAVLPERPADEFARAVLALFERIGELREVLLSGLRAGWTEPKRQAAFRAQDRIGEAVLIADSYLTLGDETEAADDPGSAVAVALFDLHLASETAMLAAFAADDEAGDGEDAETLPPRVALQRLDRLARAARAATDGLPDALFERGPPRPPVPAKEDARRLIKDPALRLAIQVSLASAIAMLGGLVLSKTRWFWAILTAFLVFVNTQSRGDTALRALNRSVGTLAGIVIGIALATLLHGAFLPSAVLIVAFTFAGFYLLQLSYGAMTFFVTIVLSLLYGLLGEFTPGLLVLRLEETLIGTLAGVFIAFAVFPQKTTAATDKAADAFFSALDRVLGAAAAAIDKGRAGANILALSRHVDRRQADLAAAARPLGSNWQIVRRPGTVRRLLLRFMAVTYWTRSFAKALAASELDAERAETLKLAIAALRAQIADARETKIHFLDGGDMAAAKAAPLPRFAEVTARADDPLFALDVLSRLIARLVPPAAQRPRE</sequence>
<comment type="caution">
    <text evidence="9">The sequence shown here is derived from an EMBL/GenBank/DDBJ whole genome shotgun (WGS) entry which is preliminary data.</text>
</comment>
<dbReference type="RefSeq" id="WP_188913366.1">
    <property type="nucleotide sequence ID" value="NZ_BMIQ01000013.1"/>
</dbReference>
<dbReference type="Pfam" id="PF13515">
    <property type="entry name" value="FUSC_2"/>
    <property type="match status" value="1"/>
</dbReference>
<feature type="transmembrane region" description="Helical" evidence="7">
    <location>
        <begin position="129"/>
        <end position="147"/>
    </location>
</feature>
<feature type="transmembrane region" description="Helical" evidence="7">
    <location>
        <begin position="390"/>
        <end position="411"/>
    </location>
</feature>
<protein>
    <submittedName>
        <fullName evidence="9">FUSC family protein</fullName>
    </submittedName>
</protein>
<keyword evidence="10" id="KW-1185">Reference proteome</keyword>
<reference evidence="9" key="2">
    <citation type="submission" date="2020-09" db="EMBL/GenBank/DDBJ databases">
        <authorList>
            <person name="Sun Q."/>
            <person name="Zhou Y."/>
        </authorList>
    </citation>
    <scope>NUCLEOTIDE SEQUENCE</scope>
    <source>
        <strain evidence="9">CGMCC 1.15367</strain>
    </source>
</reference>
<feature type="transmembrane region" description="Helical" evidence="7">
    <location>
        <begin position="463"/>
        <end position="481"/>
    </location>
</feature>
<proteinExistence type="inferred from homology"/>
<evidence type="ECO:0000256" key="6">
    <source>
        <dbReference type="ARBA" id="ARBA00043993"/>
    </source>
</evidence>
<evidence type="ECO:0000256" key="5">
    <source>
        <dbReference type="ARBA" id="ARBA00023136"/>
    </source>
</evidence>
<dbReference type="InterPro" id="IPR049453">
    <property type="entry name" value="Memb_transporter_dom"/>
</dbReference>
<feature type="transmembrane region" description="Helical" evidence="7">
    <location>
        <begin position="431"/>
        <end position="451"/>
    </location>
</feature>
<organism evidence="9 10">
    <name type="scientific">Aureimonas endophytica</name>
    <dbReference type="NCBI Taxonomy" id="2027858"/>
    <lineage>
        <taxon>Bacteria</taxon>
        <taxon>Pseudomonadati</taxon>
        <taxon>Pseudomonadota</taxon>
        <taxon>Alphaproteobacteria</taxon>
        <taxon>Hyphomicrobiales</taxon>
        <taxon>Aurantimonadaceae</taxon>
        <taxon>Aureimonas</taxon>
    </lineage>
</organism>
<keyword evidence="5 7" id="KW-0472">Membrane</keyword>
<keyword evidence="4 7" id="KW-1133">Transmembrane helix</keyword>
<feature type="transmembrane region" description="Helical" evidence="7">
    <location>
        <begin position="82"/>
        <end position="100"/>
    </location>
</feature>
<comment type="similarity">
    <text evidence="6">Belongs to the YccS/YhfK family.</text>
</comment>
<dbReference type="Proteomes" id="UP000644699">
    <property type="component" value="Unassembled WGS sequence"/>
</dbReference>
<dbReference type="GO" id="GO:0005886">
    <property type="term" value="C:plasma membrane"/>
    <property type="evidence" value="ECO:0007669"/>
    <property type="project" value="UniProtKB-SubCell"/>
</dbReference>
<accession>A0A917A2W5</accession>
<name>A0A917A2W5_9HYPH</name>
<dbReference type="AlphaFoldDB" id="A0A917A2W5"/>
<evidence type="ECO:0000259" key="8">
    <source>
        <dbReference type="Pfam" id="PF13515"/>
    </source>
</evidence>
<feature type="transmembrane region" description="Helical" evidence="7">
    <location>
        <begin position="339"/>
        <end position="356"/>
    </location>
</feature>
<keyword evidence="2" id="KW-1003">Cell membrane</keyword>
<evidence type="ECO:0000313" key="9">
    <source>
        <dbReference type="EMBL" id="GGE24219.1"/>
    </source>
</evidence>
<evidence type="ECO:0000256" key="2">
    <source>
        <dbReference type="ARBA" id="ARBA00022475"/>
    </source>
</evidence>
<evidence type="ECO:0000256" key="7">
    <source>
        <dbReference type="SAM" id="Phobius"/>
    </source>
</evidence>
<gene>
    <name evidence="9" type="ORF">GCM10011390_49560</name>
</gene>